<keyword evidence="8" id="KW-0325">Glycoprotein</keyword>
<name>A0A914UHQ3_9BILA</name>
<comment type="subcellular location">
    <subcellularLocation>
        <location evidence="2">Membrane</location>
    </subcellularLocation>
</comment>
<dbReference type="InterPro" id="IPR018297">
    <property type="entry name" value="A/G_cyclase_CS"/>
</dbReference>
<dbReference type="GO" id="GO:0043005">
    <property type="term" value="C:neuron projection"/>
    <property type="evidence" value="ECO:0007669"/>
    <property type="project" value="UniProtKB-ARBA"/>
</dbReference>
<evidence type="ECO:0000256" key="7">
    <source>
        <dbReference type="ARBA" id="ARBA00023170"/>
    </source>
</evidence>
<evidence type="ECO:0000256" key="8">
    <source>
        <dbReference type="ARBA" id="ARBA00023180"/>
    </source>
</evidence>
<dbReference type="SUPFAM" id="SSF55073">
    <property type="entry name" value="Nucleotide cyclase"/>
    <property type="match status" value="1"/>
</dbReference>
<dbReference type="GO" id="GO:0009581">
    <property type="term" value="P:detection of external stimulus"/>
    <property type="evidence" value="ECO:0007669"/>
    <property type="project" value="UniProtKB-ARBA"/>
</dbReference>
<keyword evidence="4" id="KW-0547">Nucleotide-binding</keyword>
<dbReference type="Pfam" id="PF00211">
    <property type="entry name" value="Guanylate_cyc"/>
    <property type="match status" value="1"/>
</dbReference>
<evidence type="ECO:0000256" key="3">
    <source>
        <dbReference type="ARBA" id="ARBA00022692"/>
    </source>
</evidence>
<dbReference type="FunFam" id="3.30.70.1230:FF:000035">
    <property type="entry name" value="Guanylate cyclase"/>
    <property type="match status" value="1"/>
</dbReference>
<organism evidence="12 13">
    <name type="scientific">Plectus sambesii</name>
    <dbReference type="NCBI Taxonomy" id="2011161"/>
    <lineage>
        <taxon>Eukaryota</taxon>
        <taxon>Metazoa</taxon>
        <taxon>Ecdysozoa</taxon>
        <taxon>Nematoda</taxon>
        <taxon>Chromadorea</taxon>
        <taxon>Plectida</taxon>
        <taxon>Plectina</taxon>
        <taxon>Plectoidea</taxon>
        <taxon>Plectidae</taxon>
        <taxon>Plectus</taxon>
    </lineage>
</organism>
<comment type="catalytic activity">
    <reaction evidence="1">
        <text>GTP = 3',5'-cyclic GMP + diphosphate</text>
        <dbReference type="Rhea" id="RHEA:13665"/>
        <dbReference type="ChEBI" id="CHEBI:33019"/>
        <dbReference type="ChEBI" id="CHEBI:37565"/>
        <dbReference type="ChEBI" id="CHEBI:57746"/>
        <dbReference type="EC" id="4.6.1.2"/>
    </reaction>
</comment>
<evidence type="ECO:0000256" key="4">
    <source>
        <dbReference type="ARBA" id="ARBA00022741"/>
    </source>
</evidence>
<dbReference type="AlphaFoldDB" id="A0A914UHQ3"/>
<dbReference type="GO" id="GO:0007168">
    <property type="term" value="P:receptor guanylyl cyclase signaling pathway"/>
    <property type="evidence" value="ECO:0007669"/>
    <property type="project" value="TreeGrafter"/>
</dbReference>
<dbReference type="PANTHER" id="PTHR11920">
    <property type="entry name" value="GUANYLYL CYCLASE"/>
    <property type="match status" value="1"/>
</dbReference>
<keyword evidence="7" id="KW-0675">Receptor</keyword>
<evidence type="ECO:0000256" key="2">
    <source>
        <dbReference type="ARBA" id="ARBA00004370"/>
    </source>
</evidence>
<reference evidence="13" key="1">
    <citation type="submission" date="2022-11" db="UniProtKB">
        <authorList>
            <consortium name="WormBaseParasite"/>
        </authorList>
    </citation>
    <scope>IDENTIFICATION</scope>
</reference>
<evidence type="ECO:0000256" key="6">
    <source>
        <dbReference type="ARBA" id="ARBA00023136"/>
    </source>
</evidence>
<keyword evidence="9 10" id="KW-0456">Lyase</keyword>
<evidence type="ECO:0000256" key="1">
    <source>
        <dbReference type="ARBA" id="ARBA00001436"/>
    </source>
</evidence>
<evidence type="ECO:0000256" key="10">
    <source>
        <dbReference type="RuleBase" id="RU000405"/>
    </source>
</evidence>
<proteinExistence type="inferred from homology"/>
<dbReference type="GO" id="GO:0005886">
    <property type="term" value="C:plasma membrane"/>
    <property type="evidence" value="ECO:0007669"/>
    <property type="project" value="TreeGrafter"/>
</dbReference>
<dbReference type="GO" id="GO:0004383">
    <property type="term" value="F:guanylate cyclase activity"/>
    <property type="evidence" value="ECO:0007669"/>
    <property type="project" value="UniProtKB-EC"/>
</dbReference>
<evidence type="ECO:0000256" key="9">
    <source>
        <dbReference type="ARBA" id="ARBA00023239"/>
    </source>
</evidence>
<dbReference type="InterPro" id="IPR029787">
    <property type="entry name" value="Nucleotide_cyclase"/>
</dbReference>
<dbReference type="GO" id="GO:0001653">
    <property type="term" value="F:peptide receptor activity"/>
    <property type="evidence" value="ECO:0007669"/>
    <property type="project" value="TreeGrafter"/>
</dbReference>
<keyword evidence="12" id="KW-1185">Reference proteome</keyword>
<dbReference type="PROSITE" id="PS00452">
    <property type="entry name" value="GUANYLATE_CYCLASE_1"/>
    <property type="match status" value="1"/>
</dbReference>
<accession>A0A914UHQ3</accession>
<evidence type="ECO:0000313" key="12">
    <source>
        <dbReference type="Proteomes" id="UP000887566"/>
    </source>
</evidence>
<dbReference type="WBParaSite" id="PSAMB.scaffold10281size4196.g33196.t1">
    <property type="protein sequence ID" value="PSAMB.scaffold10281size4196.g33196.t1"/>
    <property type="gene ID" value="PSAMB.scaffold10281size4196.g33196"/>
</dbReference>
<dbReference type="InterPro" id="IPR001054">
    <property type="entry name" value="A/G_cyclase"/>
</dbReference>
<keyword evidence="3" id="KW-0812">Transmembrane</keyword>
<dbReference type="SMART" id="SM00044">
    <property type="entry name" value="CYCc"/>
    <property type="match status" value="1"/>
</dbReference>
<protein>
    <submittedName>
        <fullName evidence="13">Guanylate cyclase domain-containing protein</fullName>
    </submittedName>
</protein>
<dbReference type="InterPro" id="IPR050401">
    <property type="entry name" value="Cyclic_nucleotide_synthase"/>
</dbReference>
<dbReference type="GO" id="GO:0009266">
    <property type="term" value="P:response to temperature stimulus"/>
    <property type="evidence" value="ECO:0007669"/>
    <property type="project" value="UniProtKB-ARBA"/>
</dbReference>
<dbReference type="GO" id="GO:0004016">
    <property type="term" value="F:adenylate cyclase activity"/>
    <property type="evidence" value="ECO:0007669"/>
    <property type="project" value="TreeGrafter"/>
</dbReference>
<dbReference type="PANTHER" id="PTHR11920:SF501">
    <property type="entry name" value="GUANYLATE CYCLASE 32E"/>
    <property type="match status" value="1"/>
</dbReference>
<dbReference type="CDD" id="cd07302">
    <property type="entry name" value="CHD"/>
    <property type="match status" value="1"/>
</dbReference>
<feature type="domain" description="Guanylate cyclase" evidence="11">
    <location>
        <begin position="58"/>
        <end position="188"/>
    </location>
</feature>
<comment type="similarity">
    <text evidence="10">Belongs to the adenylyl cyclase class-4/guanylyl cyclase family.</text>
</comment>
<dbReference type="PROSITE" id="PS50125">
    <property type="entry name" value="GUANYLATE_CYCLASE_2"/>
    <property type="match status" value="1"/>
</dbReference>
<evidence type="ECO:0000259" key="11">
    <source>
        <dbReference type="PROSITE" id="PS50125"/>
    </source>
</evidence>
<dbReference type="Proteomes" id="UP000887566">
    <property type="component" value="Unplaced"/>
</dbReference>
<dbReference type="Gene3D" id="3.30.70.1230">
    <property type="entry name" value="Nucleotide cyclase"/>
    <property type="match status" value="1"/>
</dbReference>
<dbReference type="GO" id="GO:0000166">
    <property type="term" value="F:nucleotide binding"/>
    <property type="evidence" value="ECO:0007669"/>
    <property type="project" value="UniProtKB-KW"/>
</dbReference>
<dbReference type="Gene3D" id="6.10.250.780">
    <property type="match status" value="1"/>
</dbReference>
<sequence length="267" mass="29598">MMEDYAGNLEKIVHERTAMLEETQQQAEGLLLQMLPKSVAQDLKLGRHVAPQTYEEATVLFSDIAGFTTLCSSSGPLEIVAFLNGIFSGFDAIIAEHSAYKVETIGDAYMMVSGVPEVIGGRHVEEIASIALSMNEFVKNFKVAHRPGMTLQIRTGFHSGPVASGVVGLSAPRYCLFGDTVNMASRMESNSEIGRIQMSSVSHGLLKNRKLVEFRMEERGNIEVKGKGKQTTYWLLDRDVEVMRPASVKKQQNKTIVPKRIKQNFML</sequence>
<dbReference type="GO" id="GO:0035556">
    <property type="term" value="P:intracellular signal transduction"/>
    <property type="evidence" value="ECO:0007669"/>
    <property type="project" value="InterPro"/>
</dbReference>
<keyword evidence="5" id="KW-1133">Transmembrane helix</keyword>
<keyword evidence="6" id="KW-0472">Membrane</keyword>
<dbReference type="GO" id="GO:0009582">
    <property type="term" value="P:detection of abiotic stimulus"/>
    <property type="evidence" value="ECO:0007669"/>
    <property type="project" value="UniProtKB-ARBA"/>
</dbReference>
<evidence type="ECO:0000313" key="13">
    <source>
        <dbReference type="WBParaSite" id="PSAMB.scaffold10281size4196.g33196.t1"/>
    </source>
</evidence>
<dbReference type="GO" id="GO:0042330">
    <property type="term" value="P:taxis"/>
    <property type="evidence" value="ECO:0007669"/>
    <property type="project" value="UniProtKB-ARBA"/>
</dbReference>
<evidence type="ECO:0000256" key="5">
    <source>
        <dbReference type="ARBA" id="ARBA00022989"/>
    </source>
</evidence>